<dbReference type="EMBL" id="APCN01002442">
    <property type="status" value="NOT_ANNOTATED_CDS"/>
    <property type="molecule type" value="Genomic_DNA"/>
</dbReference>
<proteinExistence type="predicted"/>
<dbReference type="Proteomes" id="UP000075840">
    <property type="component" value="Unassembled WGS sequence"/>
</dbReference>
<keyword evidence="2" id="KW-1185">Reference proteome</keyword>
<dbReference type="EnsemblMetazoa" id="AARA014088-RA">
    <property type="protein sequence ID" value="AARA014088-PA"/>
    <property type="gene ID" value="AARA014088"/>
</dbReference>
<organism evidence="1 2">
    <name type="scientific">Anopheles arabiensis</name>
    <name type="common">Mosquito</name>
    <dbReference type="NCBI Taxonomy" id="7173"/>
    <lineage>
        <taxon>Eukaryota</taxon>
        <taxon>Metazoa</taxon>
        <taxon>Ecdysozoa</taxon>
        <taxon>Arthropoda</taxon>
        <taxon>Hexapoda</taxon>
        <taxon>Insecta</taxon>
        <taxon>Pterygota</taxon>
        <taxon>Neoptera</taxon>
        <taxon>Endopterygota</taxon>
        <taxon>Diptera</taxon>
        <taxon>Nematocera</taxon>
        <taxon>Culicoidea</taxon>
        <taxon>Culicidae</taxon>
        <taxon>Anophelinae</taxon>
        <taxon>Anopheles</taxon>
    </lineage>
</organism>
<dbReference type="AlphaFoldDB" id="A0A182IF15"/>
<dbReference type="VEuPathDB" id="VectorBase:AARA014088"/>
<evidence type="ECO:0000313" key="2">
    <source>
        <dbReference type="Proteomes" id="UP000075840"/>
    </source>
</evidence>
<protein>
    <submittedName>
        <fullName evidence="1">Uncharacterized protein</fullName>
    </submittedName>
</protein>
<evidence type="ECO:0000313" key="1">
    <source>
        <dbReference type="EnsemblMetazoa" id="AARA014088-PA"/>
    </source>
</evidence>
<reference evidence="1" key="1">
    <citation type="submission" date="2022-08" db="UniProtKB">
        <authorList>
            <consortium name="EnsemblMetazoa"/>
        </authorList>
    </citation>
    <scope>IDENTIFICATION</scope>
    <source>
        <strain evidence="1">Dongola</strain>
    </source>
</reference>
<sequence length="38" mass="4085">MGLESVLSIGNVNVRPSTGFVQLCIRTNCPDGKEPSQH</sequence>
<accession>A0A182IF15</accession>
<name>A0A182IF15_ANOAR</name>